<dbReference type="EMBL" id="JAZAVK010000071">
    <property type="protein sequence ID" value="KAK7426125.1"/>
    <property type="molecule type" value="Genomic_DNA"/>
</dbReference>
<dbReference type="Gene3D" id="3.40.50.720">
    <property type="entry name" value="NAD(P)-binding Rossmann-like Domain"/>
    <property type="match status" value="1"/>
</dbReference>
<evidence type="ECO:0000259" key="1">
    <source>
        <dbReference type="SMART" id="SM00829"/>
    </source>
</evidence>
<dbReference type="Gene3D" id="3.90.180.10">
    <property type="entry name" value="Medium-chain alcohol dehydrogenases, catalytic domain"/>
    <property type="match status" value="1"/>
</dbReference>
<dbReference type="InterPro" id="IPR050700">
    <property type="entry name" value="YIM1/Zinc_Alcohol_DH_Fams"/>
</dbReference>
<dbReference type="SUPFAM" id="SSF51735">
    <property type="entry name" value="NAD(P)-binding Rossmann-fold domains"/>
    <property type="match status" value="1"/>
</dbReference>
<reference evidence="2 3" key="1">
    <citation type="journal article" date="2025" name="Microbiol. Resour. Announc.">
        <title>Draft genome sequences for Neonectria magnoliae and Neonectria punicea, canker pathogens of Liriodendron tulipifera and Acer saccharum in West Virginia.</title>
        <authorList>
            <person name="Petronek H.M."/>
            <person name="Kasson M.T."/>
            <person name="Metheny A.M."/>
            <person name="Stauder C.M."/>
            <person name="Lovett B."/>
            <person name="Lynch S.C."/>
            <person name="Garnas J.R."/>
            <person name="Kasson L.R."/>
            <person name="Stajich J.E."/>
        </authorList>
    </citation>
    <scope>NUCLEOTIDE SEQUENCE [LARGE SCALE GENOMIC DNA]</scope>
    <source>
        <strain evidence="2 3">NRRL 64651</strain>
    </source>
</reference>
<dbReference type="CDD" id="cd05289">
    <property type="entry name" value="MDR_like_2"/>
    <property type="match status" value="1"/>
</dbReference>
<evidence type="ECO:0000313" key="2">
    <source>
        <dbReference type="EMBL" id="KAK7426125.1"/>
    </source>
</evidence>
<dbReference type="PANTHER" id="PTHR11695">
    <property type="entry name" value="ALCOHOL DEHYDROGENASE RELATED"/>
    <property type="match status" value="1"/>
</dbReference>
<gene>
    <name evidence="2" type="ORF">QQZ08_007435</name>
</gene>
<sequence>MNYPRLFPPDRERIPCTECAGVVVDGPGDGPFQPGDAVFFRIDAGTTGTLREYAVARAAQMARKPKTLSWTDAAATPLSALTTWQGLFEHGTLDKAAVHGDAAAREKNAKIRVLIAGAGGSVGIWAVQLAAAAGAGAIVAIAGPSMASAVRGFGASAVVDYTKQSIDAWAAEDLTVREVDLVLDCVGGATTGSCWAAIKNGGTFLSVAGQPAASKSETETKTVAKGEWFLVQGRGSDLTEVAQLVDAGRIKPLVDSVFPFETFADAFEKVESRKSNGKVVITVSI</sequence>
<comment type="caution">
    <text evidence="2">The sequence shown here is derived from an EMBL/GenBank/DDBJ whole genome shotgun (WGS) entry which is preliminary data.</text>
</comment>
<name>A0ABR1HZ95_9HYPO</name>
<proteinExistence type="predicted"/>
<dbReference type="InterPro" id="IPR011032">
    <property type="entry name" value="GroES-like_sf"/>
</dbReference>
<dbReference type="InterPro" id="IPR020843">
    <property type="entry name" value="ER"/>
</dbReference>
<dbReference type="SUPFAM" id="SSF50129">
    <property type="entry name" value="GroES-like"/>
    <property type="match status" value="1"/>
</dbReference>
<dbReference type="SMART" id="SM00829">
    <property type="entry name" value="PKS_ER"/>
    <property type="match status" value="1"/>
</dbReference>
<organism evidence="2 3">
    <name type="scientific">Neonectria magnoliae</name>
    <dbReference type="NCBI Taxonomy" id="2732573"/>
    <lineage>
        <taxon>Eukaryota</taxon>
        <taxon>Fungi</taxon>
        <taxon>Dikarya</taxon>
        <taxon>Ascomycota</taxon>
        <taxon>Pezizomycotina</taxon>
        <taxon>Sordariomycetes</taxon>
        <taxon>Hypocreomycetidae</taxon>
        <taxon>Hypocreales</taxon>
        <taxon>Nectriaceae</taxon>
        <taxon>Neonectria</taxon>
    </lineage>
</organism>
<keyword evidence="3" id="KW-1185">Reference proteome</keyword>
<dbReference type="PANTHER" id="PTHR11695:SF647">
    <property type="entry name" value="ENOYL REDUCTASE (ER) DOMAIN-CONTAINING PROTEIN"/>
    <property type="match status" value="1"/>
</dbReference>
<dbReference type="Pfam" id="PF13602">
    <property type="entry name" value="ADH_zinc_N_2"/>
    <property type="match status" value="1"/>
</dbReference>
<accession>A0ABR1HZ95</accession>
<feature type="domain" description="Enoyl reductase (ER)" evidence="1">
    <location>
        <begin position="5"/>
        <end position="281"/>
    </location>
</feature>
<dbReference type="InterPro" id="IPR036291">
    <property type="entry name" value="NAD(P)-bd_dom_sf"/>
</dbReference>
<dbReference type="Proteomes" id="UP001498421">
    <property type="component" value="Unassembled WGS sequence"/>
</dbReference>
<protein>
    <recommendedName>
        <fullName evidence="1">Enoyl reductase (ER) domain-containing protein</fullName>
    </recommendedName>
</protein>
<evidence type="ECO:0000313" key="3">
    <source>
        <dbReference type="Proteomes" id="UP001498421"/>
    </source>
</evidence>